<dbReference type="AlphaFoldDB" id="A0AAV3F601"/>
<evidence type="ECO:0008006" key="4">
    <source>
        <dbReference type="Google" id="ProtNLM"/>
    </source>
</evidence>
<dbReference type="RefSeq" id="WP_006262975.1">
    <property type="nucleotide sequence ID" value="NZ_JH590837.1"/>
</dbReference>
<evidence type="ECO:0000313" key="2">
    <source>
        <dbReference type="EMBL" id="EHO13847.1"/>
    </source>
</evidence>
<feature type="transmembrane region" description="Helical" evidence="1">
    <location>
        <begin position="6"/>
        <end position="27"/>
    </location>
</feature>
<name>A0AAV3F601_9FLAO</name>
<dbReference type="EMBL" id="AGEE01000008">
    <property type="protein sequence ID" value="EHO13847.1"/>
    <property type="molecule type" value="Genomic_DNA"/>
</dbReference>
<keyword evidence="1" id="KW-1133">Transmembrane helix</keyword>
<protein>
    <recommendedName>
        <fullName evidence="4">Holin</fullName>
    </recommendedName>
</protein>
<sequence length="97" mass="10556">MKSFLDTIGIDVILLFAGLTGGITSLTSKPKDMSRKQQFLTVISGGFVASYLTPLVGDFLSLNDKALYGLAFVLGYSGMKSVEVIIKEVHKRLINKQ</sequence>
<keyword evidence="1" id="KW-0472">Membrane</keyword>
<feature type="transmembrane region" description="Helical" evidence="1">
    <location>
        <begin position="39"/>
        <end position="60"/>
    </location>
</feature>
<comment type="caution">
    <text evidence="2">The sequence shown here is derived from an EMBL/GenBank/DDBJ whole genome shotgun (WGS) entry which is preliminary data.</text>
</comment>
<evidence type="ECO:0000256" key="1">
    <source>
        <dbReference type="SAM" id="Phobius"/>
    </source>
</evidence>
<reference evidence="2 3" key="1">
    <citation type="submission" date="2011-11" db="EMBL/GenBank/DDBJ databases">
        <title>The Genome Sequence of Myroides odoratimimus CIP 101113.</title>
        <authorList>
            <person name="Earl A."/>
            <person name="Ward D."/>
            <person name="Feldgarden M."/>
            <person name="Gevers D."/>
            <person name="Huys G."/>
            <person name="Young S.K."/>
            <person name="Zeng Q."/>
            <person name="Gargeya S."/>
            <person name="Fitzgerald M."/>
            <person name="Haas B."/>
            <person name="Abouelleil A."/>
            <person name="Alvarado L."/>
            <person name="Arachchi H.M."/>
            <person name="Berlin A."/>
            <person name="Brown A."/>
            <person name="Chapman S.B."/>
            <person name="Chen Z."/>
            <person name="Dunbar C."/>
            <person name="Freedman E."/>
            <person name="Gearin G."/>
            <person name="Goldberg J."/>
            <person name="Griggs A."/>
            <person name="Gujja S."/>
            <person name="Heiman D."/>
            <person name="Howarth C."/>
            <person name="Larson L."/>
            <person name="Lui A."/>
            <person name="MacDonald P.J.P."/>
            <person name="Montmayeur A."/>
            <person name="Murphy C."/>
            <person name="Neiman D."/>
            <person name="Pearson M."/>
            <person name="Priest M."/>
            <person name="Roberts A."/>
            <person name="Saif S."/>
            <person name="Shea T."/>
            <person name="Shenoy N."/>
            <person name="Sisk P."/>
            <person name="Stolte C."/>
            <person name="Sykes S."/>
            <person name="Wortman J."/>
            <person name="Nusbaum C."/>
            <person name="Birren B."/>
        </authorList>
    </citation>
    <scope>NUCLEOTIDE SEQUENCE [LARGE SCALE GENOMIC DNA]</scope>
    <source>
        <strain evidence="2 3">CIP 101113</strain>
    </source>
</reference>
<accession>A0AAV3F601</accession>
<feature type="transmembrane region" description="Helical" evidence="1">
    <location>
        <begin position="66"/>
        <end position="86"/>
    </location>
</feature>
<evidence type="ECO:0000313" key="3">
    <source>
        <dbReference type="Proteomes" id="UP000004834"/>
    </source>
</evidence>
<organism evidence="2 3">
    <name type="scientific">Myroides odoratimimus CIP 101113</name>
    <dbReference type="NCBI Taxonomy" id="883154"/>
    <lineage>
        <taxon>Bacteria</taxon>
        <taxon>Pseudomonadati</taxon>
        <taxon>Bacteroidota</taxon>
        <taxon>Flavobacteriia</taxon>
        <taxon>Flavobacteriales</taxon>
        <taxon>Flavobacteriaceae</taxon>
        <taxon>Myroides</taxon>
    </lineage>
</organism>
<gene>
    <name evidence="2" type="ORF">HMPREF9715_00921</name>
</gene>
<keyword evidence="1" id="KW-0812">Transmembrane</keyword>
<proteinExistence type="predicted"/>
<dbReference type="Proteomes" id="UP000004834">
    <property type="component" value="Unassembled WGS sequence"/>
</dbReference>